<gene>
    <name evidence="5" type="primary">Vamp5</name>
    <name evidence="5" type="ORF">PIACAY_R14494</name>
</gene>
<dbReference type="InterPro" id="IPR042855">
    <property type="entry name" value="V_SNARE_CC"/>
</dbReference>
<protein>
    <submittedName>
        <fullName evidence="5">VAMP5 protein</fullName>
    </submittedName>
</protein>
<feature type="non-terminal residue" evidence="5">
    <location>
        <position position="50"/>
    </location>
</feature>
<dbReference type="GO" id="GO:0012505">
    <property type="term" value="C:endomembrane system"/>
    <property type="evidence" value="ECO:0007669"/>
    <property type="project" value="UniProtKB-SubCell"/>
</dbReference>
<dbReference type="EMBL" id="WAAB01024351">
    <property type="protein sequence ID" value="NWH81902.1"/>
    <property type="molecule type" value="Genomic_DNA"/>
</dbReference>
<dbReference type="GO" id="GO:0016192">
    <property type="term" value="P:vesicle-mediated transport"/>
    <property type="evidence" value="ECO:0007669"/>
    <property type="project" value="InterPro"/>
</dbReference>
<accession>A0A850XKP3</accession>
<name>A0A850XKP3_PIACA</name>
<dbReference type="Proteomes" id="UP000653271">
    <property type="component" value="Unassembled WGS sequence"/>
</dbReference>
<evidence type="ECO:0000259" key="4">
    <source>
        <dbReference type="PROSITE" id="PS50892"/>
    </source>
</evidence>
<feature type="domain" description="V-SNARE coiled-coil homology" evidence="4">
    <location>
        <begin position="3"/>
        <end position="50"/>
    </location>
</feature>
<keyword evidence="3" id="KW-0175">Coiled coil</keyword>
<dbReference type="Pfam" id="PF00957">
    <property type="entry name" value="Synaptobrevin"/>
    <property type="match status" value="1"/>
</dbReference>
<feature type="non-terminal residue" evidence="5">
    <location>
        <position position="1"/>
    </location>
</feature>
<comment type="subcellular location">
    <subcellularLocation>
        <location evidence="2">Endomembrane system</location>
        <topology evidence="2">Single-pass type IV membrane protein</topology>
    </subcellularLocation>
</comment>
<sequence length="50" mass="5796">QAGLARCQHEAEEVTELMKQNFARALERDGRLQDLNNRAQELRTMVGIQR</sequence>
<evidence type="ECO:0000313" key="6">
    <source>
        <dbReference type="Proteomes" id="UP000653271"/>
    </source>
</evidence>
<proteinExistence type="inferred from homology"/>
<dbReference type="InterPro" id="IPR042166">
    <property type="entry name" value="Vamp5"/>
</dbReference>
<dbReference type="GO" id="GO:0016020">
    <property type="term" value="C:membrane"/>
    <property type="evidence" value="ECO:0007669"/>
    <property type="project" value="InterPro"/>
</dbReference>
<evidence type="ECO:0000256" key="1">
    <source>
        <dbReference type="ARBA" id="ARBA00008025"/>
    </source>
</evidence>
<dbReference type="InterPro" id="IPR001388">
    <property type="entry name" value="Synaptobrevin-like"/>
</dbReference>
<comment type="caution">
    <text evidence="5">The sequence shown here is derived from an EMBL/GenBank/DDBJ whole genome shotgun (WGS) entry which is preliminary data.</text>
</comment>
<evidence type="ECO:0000313" key="5">
    <source>
        <dbReference type="EMBL" id="NWH81902.1"/>
    </source>
</evidence>
<keyword evidence="6" id="KW-1185">Reference proteome</keyword>
<organism evidence="5 6">
    <name type="scientific">Piaya cayana</name>
    <name type="common">Common squirrel cuckoo</name>
    <dbReference type="NCBI Taxonomy" id="33601"/>
    <lineage>
        <taxon>Eukaryota</taxon>
        <taxon>Metazoa</taxon>
        <taxon>Chordata</taxon>
        <taxon>Craniata</taxon>
        <taxon>Vertebrata</taxon>
        <taxon>Euteleostomi</taxon>
        <taxon>Archelosauria</taxon>
        <taxon>Archosauria</taxon>
        <taxon>Dinosauria</taxon>
        <taxon>Saurischia</taxon>
        <taxon>Theropoda</taxon>
        <taxon>Coelurosauria</taxon>
        <taxon>Aves</taxon>
        <taxon>Neognathae</taxon>
        <taxon>Neoaves</taxon>
        <taxon>Otidimorphae</taxon>
        <taxon>Cuculiformes</taxon>
        <taxon>Coccyzidae</taxon>
        <taxon>Piaya</taxon>
    </lineage>
</organism>
<evidence type="ECO:0000256" key="2">
    <source>
        <dbReference type="ARBA" id="ARBA00046280"/>
    </source>
</evidence>
<reference evidence="5" key="1">
    <citation type="submission" date="2019-09" db="EMBL/GenBank/DDBJ databases">
        <title>Bird 10,000 Genomes (B10K) Project - Family phase.</title>
        <authorList>
            <person name="Zhang G."/>
        </authorList>
    </citation>
    <scope>NUCLEOTIDE SEQUENCE</scope>
    <source>
        <strain evidence="5">B10K-DU-008-47</strain>
        <tissue evidence="5">Mixed tissue sample</tissue>
    </source>
</reference>
<dbReference type="PRINTS" id="PR00219">
    <property type="entry name" value="SYNAPTOBREVN"/>
</dbReference>
<comment type="similarity">
    <text evidence="1">Belongs to the synaptobrevin family.</text>
</comment>
<dbReference type="PROSITE" id="PS50892">
    <property type="entry name" value="V_SNARE"/>
    <property type="match status" value="1"/>
</dbReference>
<dbReference type="PANTHER" id="PTHR47462">
    <property type="entry name" value="VESICLE-ASSOCIATED MEMBRANE PROTEIN 5"/>
    <property type="match status" value="1"/>
</dbReference>
<dbReference type="SUPFAM" id="SSF58038">
    <property type="entry name" value="SNARE fusion complex"/>
    <property type="match status" value="1"/>
</dbReference>
<dbReference type="OrthoDB" id="190375at2759"/>
<dbReference type="Gene3D" id="1.20.5.110">
    <property type="match status" value="1"/>
</dbReference>
<evidence type="ECO:0000256" key="3">
    <source>
        <dbReference type="PROSITE-ProRule" id="PRU00290"/>
    </source>
</evidence>
<dbReference type="PANTHER" id="PTHR47462:SF1">
    <property type="entry name" value="VESICLE-ASSOCIATED MEMBRANE PROTEIN 5"/>
    <property type="match status" value="1"/>
</dbReference>
<dbReference type="AlphaFoldDB" id="A0A850XKP3"/>